<name>A0A1F5V5H9_9BACT</name>
<dbReference type="EMBL" id="MFGW01000235">
    <property type="protein sequence ID" value="OGF58676.1"/>
    <property type="molecule type" value="Genomic_DNA"/>
</dbReference>
<dbReference type="AlphaFoldDB" id="A0A1F5V5H9"/>
<evidence type="ECO:0000313" key="1">
    <source>
        <dbReference type="EMBL" id="OGF58676.1"/>
    </source>
</evidence>
<accession>A0A1F5V5H9</accession>
<sequence length="141" mass="15877">MQIADEIGALNSELNKLKRPYLLIGPGRWGSADPWLGIPVKWAQISGARCIIETGFEDMHVDPSQGSHFFQNIVSFGIGYLIVDCQKNQEDYLDCSWFETYAARIETSHLRHIELPHPLKIVIDGRKNLCLISINIGNQGL</sequence>
<organism evidence="1 2">
    <name type="scientific">Candidatus Fischerbacteria bacterium RBG_13_37_8</name>
    <dbReference type="NCBI Taxonomy" id="1817863"/>
    <lineage>
        <taxon>Bacteria</taxon>
        <taxon>Candidatus Fischeribacteriota</taxon>
    </lineage>
</organism>
<proteinExistence type="predicted"/>
<protein>
    <recommendedName>
        <fullName evidence="3">Pyruvate phosphate dikinase AMP/ATP-binding domain-containing protein</fullName>
    </recommendedName>
</protein>
<dbReference type="STRING" id="1817863.A2Y62_06960"/>
<evidence type="ECO:0000313" key="2">
    <source>
        <dbReference type="Proteomes" id="UP000178943"/>
    </source>
</evidence>
<evidence type="ECO:0008006" key="3">
    <source>
        <dbReference type="Google" id="ProtNLM"/>
    </source>
</evidence>
<reference evidence="1 2" key="1">
    <citation type="journal article" date="2016" name="Nat. Commun.">
        <title>Thousands of microbial genomes shed light on interconnected biogeochemical processes in an aquifer system.</title>
        <authorList>
            <person name="Anantharaman K."/>
            <person name="Brown C.T."/>
            <person name="Hug L.A."/>
            <person name="Sharon I."/>
            <person name="Castelle C.J."/>
            <person name="Probst A.J."/>
            <person name="Thomas B.C."/>
            <person name="Singh A."/>
            <person name="Wilkins M.J."/>
            <person name="Karaoz U."/>
            <person name="Brodie E.L."/>
            <person name="Williams K.H."/>
            <person name="Hubbard S.S."/>
            <person name="Banfield J.F."/>
        </authorList>
    </citation>
    <scope>NUCLEOTIDE SEQUENCE [LARGE SCALE GENOMIC DNA]</scope>
</reference>
<gene>
    <name evidence="1" type="ORF">A2Y62_06960</name>
</gene>
<dbReference type="Proteomes" id="UP000178943">
    <property type="component" value="Unassembled WGS sequence"/>
</dbReference>
<comment type="caution">
    <text evidence="1">The sequence shown here is derived from an EMBL/GenBank/DDBJ whole genome shotgun (WGS) entry which is preliminary data.</text>
</comment>